<reference evidence="1 2" key="2">
    <citation type="submission" date="2009-03" db="EMBL/GenBank/DDBJ databases">
        <title>Draft genome sequence of Roseburia inulinivorans (DSM 16841).</title>
        <authorList>
            <person name="Sudarsanam P."/>
            <person name="Ley R."/>
            <person name="Guruge J."/>
            <person name="Turnbaugh P.J."/>
            <person name="Mahowald M."/>
            <person name="Liep D."/>
            <person name="Gordon J."/>
        </authorList>
    </citation>
    <scope>NUCLEOTIDE SEQUENCE [LARGE SCALE GENOMIC DNA]</scope>
    <source>
        <strain evidence="1 2">DSM 16841</strain>
    </source>
</reference>
<sequence>MKSEYYGKTIIHVGDNIHSDKEMAEKNGFATCVYPNVNHNVKLYRPFDMSYLIGSAYRGIISNCLYNGTSVYGMEYEYGFIYGGLFVVGYCNFIHEYCKKNNIGKILFLSRDGDILKQAYTRLYPNDNTAYVYWSRKAATKLMAMENKHDYFRRFIYHKINQNYTIREILHSMELDFLLVELDDWKDIWLTWIKELEKNSKQLALKQLDEENINNEKKIKRVKKIKQDFSQQKLLSQRKSSFIDLKPDDELTDKNGFLLRRFIEAKWEKVKKHMNLRQKQLKYIIMRC</sequence>
<evidence type="ECO:0000313" key="2">
    <source>
        <dbReference type="Proteomes" id="UP000003561"/>
    </source>
</evidence>
<evidence type="ECO:0000313" key="1">
    <source>
        <dbReference type="EMBL" id="EEG92501.1"/>
    </source>
</evidence>
<dbReference type="Proteomes" id="UP000003561">
    <property type="component" value="Unassembled WGS sequence"/>
</dbReference>
<proteinExistence type="predicted"/>
<dbReference type="eggNOG" id="COG5610">
    <property type="taxonomic scope" value="Bacteria"/>
</dbReference>
<dbReference type="EMBL" id="ACFY01000153">
    <property type="protein sequence ID" value="EEG92501.1"/>
    <property type="molecule type" value="Genomic_DNA"/>
</dbReference>
<accession>C0FY15</accession>
<reference evidence="1 2" key="1">
    <citation type="submission" date="2009-02" db="EMBL/GenBank/DDBJ databases">
        <authorList>
            <person name="Fulton L."/>
            <person name="Clifton S."/>
            <person name="Fulton B."/>
            <person name="Xu J."/>
            <person name="Minx P."/>
            <person name="Pepin K.H."/>
            <person name="Johnson M."/>
            <person name="Bhonagiri V."/>
            <person name="Nash W.E."/>
            <person name="Mardis E.R."/>
            <person name="Wilson R.K."/>
        </authorList>
    </citation>
    <scope>NUCLEOTIDE SEQUENCE [LARGE SCALE GENOMIC DNA]</scope>
    <source>
        <strain evidence="1 2">DSM 16841</strain>
    </source>
</reference>
<comment type="caution">
    <text evidence="1">The sequence shown here is derived from an EMBL/GenBank/DDBJ whole genome shotgun (WGS) entry which is preliminary data.</text>
</comment>
<gene>
    <name evidence="1" type="ORF">ROSEINA2194_03654</name>
</gene>
<organism evidence="1 2">
    <name type="scientific">Roseburia inulinivorans DSM 16841</name>
    <dbReference type="NCBI Taxonomy" id="622312"/>
    <lineage>
        <taxon>Bacteria</taxon>
        <taxon>Bacillati</taxon>
        <taxon>Bacillota</taxon>
        <taxon>Clostridia</taxon>
        <taxon>Lachnospirales</taxon>
        <taxon>Lachnospiraceae</taxon>
        <taxon>Roseburia</taxon>
    </lineage>
</organism>
<dbReference type="AlphaFoldDB" id="C0FY15"/>
<name>C0FY15_9FIRM</name>
<protein>
    <submittedName>
        <fullName evidence="1">Uncharacterized protein</fullName>
    </submittedName>
</protein>